<name>A0A8H5G6N6_9AGAR</name>
<evidence type="ECO:0000256" key="6">
    <source>
        <dbReference type="SAM" id="Phobius"/>
    </source>
</evidence>
<feature type="transmembrane region" description="Helical" evidence="6">
    <location>
        <begin position="182"/>
        <end position="205"/>
    </location>
</feature>
<feature type="transmembrane region" description="Helical" evidence="6">
    <location>
        <begin position="248"/>
        <end position="267"/>
    </location>
</feature>
<dbReference type="AlphaFoldDB" id="A0A8H5G6N6"/>
<evidence type="ECO:0000256" key="3">
    <source>
        <dbReference type="ARBA" id="ARBA00022692"/>
    </source>
</evidence>
<dbReference type="GO" id="GO:0005886">
    <property type="term" value="C:plasma membrane"/>
    <property type="evidence" value="ECO:0007669"/>
    <property type="project" value="TreeGrafter"/>
</dbReference>
<organism evidence="7 8">
    <name type="scientific">Leucocoprinus leucothites</name>
    <dbReference type="NCBI Taxonomy" id="201217"/>
    <lineage>
        <taxon>Eukaryota</taxon>
        <taxon>Fungi</taxon>
        <taxon>Dikarya</taxon>
        <taxon>Basidiomycota</taxon>
        <taxon>Agaricomycotina</taxon>
        <taxon>Agaricomycetes</taxon>
        <taxon>Agaricomycetidae</taxon>
        <taxon>Agaricales</taxon>
        <taxon>Agaricineae</taxon>
        <taxon>Agaricaceae</taxon>
        <taxon>Leucocoprinus</taxon>
    </lineage>
</organism>
<dbReference type="PANTHER" id="PTHR30028:SF0">
    <property type="entry name" value="PROTEIN ALUMINUM SENSITIVE 3"/>
    <property type="match status" value="1"/>
</dbReference>
<comment type="caution">
    <text evidence="7">The sequence shown here is derived from an EMBL/GenBank/DDBJ whole genome shotgun (WGS) entry which is preliminary data.</text>
</comment>
<evidence type="ECO:0000313" key="7">
    <source>
        <dbReference type="EMBL" id="KAF5359374.1"/>
    </source>
</evidence>
<feature type="transmembrane region" description="Helical" evidence="6">
    <location>
        <begin position="149"/>
        <end position="170"/>
    </location>
</feature>
<evidence type="ECO:0000256" key="5">
    <source>
        <dbReference type="ARBA" id="ARBA00023136"/>
    </source>
</evidence>
<comment type="similarity">
    <text evidence="2">Belongs to the UPF0014 family.</text>
</comment>
<gene>
    <name evidence="7" type="ORF">D9756_003542</name>
</gene>
<keyword evidence="5 6" id="KW-0472">Membrane</keyword>
<feature type="transmembrane region" description="Helical" evidence="6">
    <location>
        <begin position="118"/>
        <end position="137"/>
    </location>
</feature>
<protein>
    <submittedName>
        <fullName evidence="7">Uncharacterized protein</fullName>
    </submittedName>
</protein>
<accession>A0A8H5G6N6</accession>
<dbReference type="EMBL" id="JAACJO010000004">
    <property type="protein sequence ID" value="KAF5359374.1"/>
    <property type="molecule type" value="Genomic_DNA"/>
</dbReference>
<dbReference type="Pfam" id="PF03649">
    <property type="entry name" value="UPF0014"/>
    <property type="match status" value="1"/>
</dbReference>
<dbReference type="PANTHER" id="PTHR30028">
    <property type="entry name" value="UPF0014 INNER MEMBRANE PROTEIN YBBM-RELATED"/>
    <property type="match status" value="1"/>
</dbReference>
<feature type="transmembrane region" description="Helical" evidence="6">
    <location>
        <begin position="279"/>
        <end position="304"/>
    </location>
</feature>
<evidence type="ECO:0000256" key="2">
    <source>
        <dbReference type="ARBA" id="ARBA00005268"/>
    </source>
</evidence>
<keyword evidence="4 6" id="KW-1133">Transmembrane helix</keyword>
<dbReference type="Proteomes" id="UP000559027">
    <property type="component" value="Unassembled WGS sequence"/>
</dbReference>
<comment type="subcellular location">
    <subcellularLocation>
        <location evidence="1">Membrane</location>
        <topology evidence="1">Multi-pass membrane protein</topology>
    </subcellularLocation>
</comment>
<dbReference type="InterPro" id="IPR005226">
    <property type="entry name" value="UPF0014_fam"/>
</dbReference>
<dbReference type="OrthoDB" id="432685at2759"/>
<proteinExistence type="inferred from homology"/>
<reference evidence="7 8" key="1">
    <citation type="journal article" date="2020" name="ISME J.">
        <title>Uncovering the hidden diversity of litter-decomposition mechanisms in mushroom-forming fungi.</title>
        <authorList>
            <person name="Floudas D."/>
            <person name="Bentzer J."/>
            <person name="Ahren D."/>
            <person name="Johansson T."/>
            <person name="Persson P."/>
            <person name="Tunlid A."/>
        </authorList>
    </citation>
    <scope>NUCLEOTIDE SEQUENCE [LARGE SCALE GENOMIC DNA]</scope>
    <source>
        <strain evidence="7 8">CBS 146.42</strain>
    </source>
</reference>
<evidence type="ECO:0000313" key="8">
    <source>
        <dbReference type="Proteomes" id="UP000559027"/>
    </source>
</evidence>
<evidence type="ECO:0000256" key="4">
    <source>
        <dbReference type="ARBA" id="ARBA00022989"/>
    </source>
</evidence>
<keyword evidence="8" id="KW-1185">Reference proteome</keyword>
<sequence length="362" mass="39099">MIATCSRHRYLHPVFASLFSTEISQRHCQRMTLTSVTTMPSNATVSNPNALHPAADNTELGWGNVLIALAFVLLNSAISGVLKIGVGTSLMIGAIRCMVQLTLVALVLEPVFAAENKWAVAGISFLLNFLGTIEIVINKSKRQYQYMFPSVLIAMIGSTIPISILGAKFAMAVDPFWTPMQFVPIVGMLCGSAVSGVTISIGYLLKEFQENRDKIEVYLAFGASRTEACRPISIEALKLALMPTINSMSVLGIISIPGMMTGALLGGSSVQRAARLQMIIMFMISASATLASVFTTFSIIAVLVDPNHRIRTDRIRENKNGFGFSKVMAGVKAGFLRVKAKFSRGGGEMKTRGREVMIPLLG</sequence>
<keyword evidence="3 6" id="KW-0812">Transmembrane</keyword>
<evidence type="ECO:0000256" key="1">
    <source>
        <dbReference type="ARBA" id="ARBA00004141"/>
    </source>
</evidence>
<feature type="transmembrane region" description="Helical" evidence="6">
    <location>
        <begin position="61"/>
        <end position="82"/>
    </location>
</feature>